<evidence type="ECO:0000256" key="1">
    <source>
        <dbReference type="SAM" id="Phobius"/>
    </source>
</evidence>
<gene>
    <name evidence="2" type="ORF">ATO8_11966</name>
</gene>
<dbReference type="RefSeq" id="WP_043844770.1">
    <property type="nucleotide sequence ID" value="NZ_AQQW01000007.1"/>
</dbReference>
<dbReference type="PATRIC" id="fig|1317118.6.peg.2464"/>
<dbReference type="eggNOG" id="ENOG502Z7MC">
    <property type="taxonomic scope" value="Bacteria"/>
</dbReference>
<feature type="transmembrane region" description="Helical" evidence="1">
    <location>
        <begin position="135"/>
        <end position="159"/>
    </location>
</feature>
<keyword evidence="3" id="KW-1185">Reference proteome</keyword>
<reference evidence="2 3" key="1">
    <citation type="journal article" date="2014" name="Antonie Van Leeuwenhoek">
        <title>Roseivivax atlanticus sp. nov., isolated from surface seawater of the Atlantic Ocean.</title>
        <authorList>
            <person name="Li G."/>
            <person name="Lai Q."/>
            <person name="Liu X."/>
            <person name="Sun F."/>
            <person name="Shao Z."/>
        </authorList>
    </citation>
    <scope>NUCLEOTIDE SEQUENCE [LARGE SCALE GENOMIC DNA]</scope>
    <source>
        <strain evidence="2 3">22II-s10s</strain>
    </source>
</reference>
<feature type="transmembrane region" description="Helical" evidence="1">
    <location>
        <begin position="200"/>
        <end position="226"/>
    </location>
</feature>
<keyword evidence="1" id="KW-1133">Transmembrane helix</keyword>
<organism evidence="2 3">
    <name type="scientific">Roseivivax marinus</name>
    <dbReference type="NCBI Taxonomy" id="1379903"/>
    <lineage>
        <taxon>Bacteria</taxon>
        <taxon>Pseudomonadati</taxon>
        <taxon>Pseudomonadota</taxon>
        <taxon>Alphaproteobacteria</taxon>
        <taxon>Rhodobacterales</taxon>
        <taxon>Roseobacteraceae</taxon>
        <taxon>Roseivivax</taxon>
    </lineage>
</organism>
<accession>W4HHT2</accession>
<keyword evidence="1" id="KW-0812">Transmembrane</keyword>
<evidence type="ECO:0000313" key="3">
    <source>
        <dbReference type="Proteomes" id="UP000019063"/>
    </source>
</evidence>
<dbReference type="STRING" id="1379903.ATO8_11966"/>
<feature type="transmembrane region" description="Helical" evidence="1">
    <location>
        <begin position="232"/>
        <end position="256"/>
    </location>
</feature>
<name>W4HHT2_9RHOB</name>
<comment type="caution">
    <text evidence="2">The sequence shown here is derived from an EMBL/GenBank/DDBJ whole genome shotgun (WGS) entry which is preliminary data.</text>
</comment>
<dbReference type="EMBL" id="AQQW01000007">
    <property type="protein sequence ID" value="ETW12264.1"/>
    <property type="molecule type" value="Genomic_DNA"/>
</dbReference>
<feature type="transmembrane region" description="Helical" evidence="1">
    <location>
        <begin position="72"/>
        <end position="91"/>
    </location>
</feature>
<dbReference type="AlphaFoldDB" id="W4HHT2"/>
<sequence>MIHRLAGAAIRAVIVAFIVAAPALVLPGVGAEVAQMIALIGLVAAILTFVEYVSVFPSLIEFRAAPPLNRMRAGLLAMLLLMSALVVRDALLPSLPTGAASGVATAIGRLVDFPFSPVRLAVLVLPEGAPREVVILVRAVAGAAYVIAMGGVLVFAVYVRLLGWPIRRQAFNVWTNLPMFDPTTGGDVLYRLKRDAHFNLALGFLLPFLLPAAAKSAAAFGIALPYGAPLALVWTVSIWAFLPASLMMRGIALLRVADLIEEKRRRAYAQSEHLSPA</sequence>
<protein>
    <submittedName>
        <fullName evidence="2">Uncharacterized protein</fullName>
    </submittedName>
</protein>
<keyword evidence="1" id="KW-0472">Membrane</keyword>
<evidence type="ECO:0000313" key="2">
    <source>
        <dbReference type="EMBL" id="ETW12264.1"/>
    </source>
</evidence>
<feature type="transmembrane region" description="Helical" evidence="1">
    <location>
        <begin position="36"/>
        <end position="60"/>
    </location>
</feature>
<feature type="transmembrane region" description="Helical" evidence="1">
    <location>
        <begin position="12"/>
        <end position="30"/>
    </location>
</feature>
<proteinExistence type="predicted"/>
<dbReference type="Proteomes" id="UP000019063">
    <property type="component" value="Unassembled WGS sequence"/>
</dbReference>